<dbReference type="Proteomes" id="UP001149140">
    <property type="component" value="Unassembled WGS sequence"/>
</dbReference>
<dbReference type="EMBL" id="JAPDOD010000028">
    <property type="protein sequence ID" value="MDA0163881.1"/>
    <property type="molecule type" value="Genomic_DNA"/>
</dbReference>
<protein>
    <recommendedName>
        <fullName evidence="2">protein-tyrosine-phosphatase</fullName>
        <ecNumber evidence="2">3.1.3.48</ecNumber>
    </recommendedName>
</protein>
<dbReference type="PANTHER" id="PTHR39181">
    <property type="entry name" value="TYROSINE-PROTEIN PHOSPHATASE YWQE"/>
    <property type="match status" value="1"/>
</dbReference>
<dbReference type="InterPro" id="IPR016195">
    <property type="entry name" value="Pol/histidinol_Pase-like"/>
</dbReference>
<accession>A0A9X3MVX5</accession>
<dbReference type="AlphaFoldDB" id="A0A9X3MVX5"/>
<sequence>MIDLHCHVLPGIDDGPPTIEAALDLARDAQRDGITTIAATPHIHPEYPNNDAALVWARIVALQPRLDAAGIAVKLVPGGEVDALHALVLADEELRALHLGGGPWLLLECPLSSIAAPAFIPTAKALAARGHKLLLAHPERSPVFLPHPERLDELVNQHGMLAQVTAGSLSGQFGRTVREVAHRMLETRSVHVAASDGHGAHRPATIARELEQAGVEPHLTAWLAHDVPNAILTGAQPPAAPEPRRPRRRLFGR</sequence>
<name>A0A9X3MVX5_9ACTN</name>
<dbReference type="SUPFAM" id="SSF89550">
    <property type="entry name" value="PHP domain-like"/>
    <property type="match status" value="1"/>
</dbReference>
<dbReference type="Pfam" id="PF19567">
    <property type="entry name" value="CpsB_CapC"/>
    <property type="match status" value="1"/>
</dbReference>
<dbReference type="PIRSF" id="PIRSF016557">
    <property type="entry name" value="Caps_synth_CpsB"/>
    <property type="match status" value="1"/>
</dbReference>
<evidence type="ECO:0000256" key="3">
    <source>
        <dbReference type="ARBA" id="ARBA00022801"/>
    </source>
</evidence>
<feature type="region of interest" description="Disordered" evidence="6">
    <location>
        <begin position="232"/>
        <end position="253"/>
    </location>
</feature>
<dbReference type="GO" id="GO:0030145">
    <property type="term" value="F:manganese ion binding"/>
    <property type="evidence" value="ECO:0007669"/>
    <property type="project" value="InterPro"/>
</dbReference>
<dbReference type="RefSeq" id="WP_270043128.1">
    <property type="nucleotide sequence ID" value="NZ_JAPDOD010000028.1"/>
</dbReference>
<reference evidence="7" key="1">
    <citation type="submission" date="2022-10" db="EMBL/GenBank/DDBJ databases">
        <title>The WGS of Solirubrobacter ginsenosidimutans DSM 21036.</title>
        <authorList>
            <person name="Jiang Z."/>
        </authorList>
    </citation>
    <scope>NUCLEOTIDE SEQUENCE</scope>
    <source>
        <strain evidence="7">DSM 21036</strain>
    </source>
</reference>
<evidence type="ECO:0000256" key="4">
    <source>
        <dbReference type="ARBA" id="ARBA00022912"/>
    </source>
</evidence>
<dbReference type="EC" id="3.1.3.48" evidence="2"/>
<dbReference type="Gene3D" id="3.20.20.140">
    <property type="entry name" value="Metal-dependent hydrolases"/>
    <property type="match status" value="1"/>
</dbReference>
<dbReference type="InterPro" id="IPR016667">
    <property type="entry name" value="Caps_polysacc_synth_CpsB/CapC"/>
</dbReference>
<dbReference type="PANTHER" id="PTHR39181:SF1">
    <property type="entry name" value="TYROSINE-PROTEIN PHOSPHATASE YWQE"/>
    <property type="match status" value="1"/>
</dbReference>
<evidence type="ECO:0000256" key="2">
    <source>
        <dbReference type="ARBA" id="ARBA00013064"/>
    </source>
</evidence>
<evidence type="ECO:0000256" key="6">
    <source>
        <dbReference type="SAM" id="MobiDB-lite"/>
    </source>
</evidence>
<keyword evidence="3" id="KW-0378">Hydrolase</keyword>
<comment type="similarity">
    <text evidence="1">Belongs to the metallo-dependent hydrolases superfamily. CpsB/CapC family.</text>
</comment>
<evidence type="ECO:0000256" key="5">
    <source>
        <dbReference type="ARBA" id="ARBA00051722"/>
    </source>
</evidence>
<comment type="caution">
    <text evidence="7">The sequence shown here is derived from an EMBL/GenBank/DDBJ whole genome shotgun (WGS) entry which is preliminary data.</text>
</comment>
<gene>
    <name evidence="7" type="ORF">OM076_26660</name>
</gene>
<keyword evidence="8" id="KW-1185">Reference proteome</keyword>
<keyword evidence="4" id="KW-0904">Protein phosphatase</keyword>
<comment type="catalytic activity">
    <reaction evidence="5">
        <text>O-phospho-L-tyrosyl-[protein] + H2O = L-tyrosyl-[protein] + phosphate</text>
        <dbReference type="Rhea" id="RHEA:10684"/>
        <dbReference type="Rhea" id="RHEA-COMP:10136"/>
        <dbReference type="Rhea" id="RHEA-COMP:20101"/>
        <dbReference type="ChEBI" id="CHEBI:15377"/>
        <dbReference type="ChEBI" id="CHEBI:43474"/>
        <dbReference type="ChEBI" id="CHEBI:46858"/>
        <dbReference type="ChEBI" id="CHEBI:61978"/>
        <dbReference type="EC" id="3.1.3.48"/>
    </reaction>
</comment>
<proteinExistence type="inferred from homology"/>
<evidence type="ECO:0000256" key="1">
    <source>
        <dbReference type="ARBA" id="ARBA00005750"/>
    </source>
</evidence>
<evidence type="ECO:0000313" key="7">
    <source>
        <dbReference type="EMBL" id="MDA0163881.1"/>
    </source>
</evidence>
<evidence type="ECO:0000313" key="8">
    <source>
        <dbReference type="Proteomes" id="UP001149140"/>
    </source>
</evidence>
<organism evidence="7 8">
    <name type="scientific">Solirubrobacter ginsenosidimutans</name>
    <dbReference type="NCBI Taxonomy" id="490573"/>
    <lineage>
        <taxon>Bacteria</taxon>
        <taxon>Bacillati</taxon>
        <taxon>Actinomycetota</taxon>
        <taxon>Thermoleophilia</taxon>
        <taxon>Solirubrobacterales</taxon>
        <taxon>Solirubrobacteraceae</taxon>
        <taxon>Solirubrobacter</taxon>
    </lineage>
</organism>
<dbReference type="GO" id="GO:0004725">
    <property type="term" value="F:protein tyrosine phosphatase activity"/>
    <property type="evidence" value="ECO:0007669"/>
    <property type="project" value="UniProtKB-EC"/>
</dbReference>